<dbReference type="PANTHER" id="PTHR19970">
    <property type="entry name" value="RIBOSOMAL PROTEIN L39E"/>
    <property type="match status" value="1"/>
</dbReference>
<dbReference type="Proteomes" id="UP000694856">
    <property type="component" value="Chromosome 1"/>
</dbReference>
<accession>A0A8B8TGI1</accession>
<dbReference type="InterPro" id="IPR020083">
    <property type="entry name" value="Ribosomal_eL39_CS"/>
</dbReference>
<keyword evidence="4" id="KW-1185">Reference proteome</keyword>
<dbReference type="AlphaFoldDB" id="A0A8B8TGI1"/>
<keyword evidence="2" id="KW-0689">Ribosomal protein</keyword>
<dbReference type="GO" id="GO:0022625">
    <property type="term" value="C:cytosolic large ribosomal subunit"/>
    <property type="evidence" value="ECO:0007669"/>
    <property type="project" value="TreeGrafter"/>
</dbReference>
<dbReference type="Gene3D" id="1.10.1620.10">
    <property type="entry name" value="Ribosomal protein L39e"/>
    <property type="match status" value="1"/>
</dbReference>
<reference evidence="4" key="1">
    <citation type="submission" date="2025-05" db="UniProtKB">
        <authorList>
            <consortium name="RefSeq"/>
        </authorList>
    </citation>
    <scope>NUCLEOTIDE SEQUENCE [LARGE SCALE GENOMIC DNA]</scope>
</reference>
<dbReference type="GO" id="GO:0006412">
    <property type="term" value="P:translation"/>
    <property type="evidence" value="ECO:0007669"/>
    <property type="project" value="InterPro"/>
</dbReference>
<dbReference type="PROSITE" id="PS00051">
    <property type="entry name" value="RIBOSOMAL_L39E"/>
    <property type="match status" value="1"/>
</dbReference>
<evidence type="ECO:0000313" key="5">
    <source>
        <dbReference type="RefSeq" id="XP_032341307.1"/>
    </source>
</evidence>
<dbReference type="InterPro" id="IPR000077">
    <property type="entry name" value="Ribosomal_eL39"/>
</dbReference>
<sequence length="51" mass="6528">MSPLKTFRTRRFLVKKQKQNRPTPQWVQMKTRSKIRYNSKRRHWRRTKWGL</sequence>
<proteinExistence type="inferred from homology"/>
<dbReference type="RefSeq" id="XP_032341307.1">
    <property type="nucleotide sequence ID" value="XM_032485416.1"/>
</dbReference>
<dbReference type="PANTHER" id="PTHR19970:SF22">
    <property type="entry name" value="RIBOSOMAL PROTEIN EL39-LIKE 2"/>
    <property type="match status" value="1"/>
</dbReference>
<evidence type="ECO:0000256" key="3">
    <source>
        <dbReference type="ARBA" id="ARBA00023274"/>
    </source>
</evidence>
<gene>
    <name evidence="5" type="primary">LOC102513367</name>
</gene>
<evidence type="ECO:0000256" key="2">
    <source>
        <dbReference type="ARBA" id="ARBA00022980"/>
    </source>
</evidence>
<evidence type="ECO:0000256" key="1">
    <source>
        <dbReference type="ARBA" id="ARBA00009339"/>
    </source>
</evidence>
<evidence type="ECO:0000313" key="4">
    <source>
        <dbReference type="Proteomes" id="UP000694856"/>
    </source>
</evidence>
<dbReference type="InterPro" id="IPR023626">
    <property type="entry name" value="Ribosomal_eL39_dom_sf"/>
</dbReference>
<comment type="similarity">
    <text evidence="1">Belongs to the eukaryotic ribosomal protein eL39 family.</text>
</comment>
<reference evidence="5" key="2">
    <citation type="submission" date="2025-08" db="UniProtKB">
        <authorList>
            <consortium name="RefSeq"/>
        </authorList>
    </citation>
    <scope>IDENTIFICATION</scope>
    <source>
        <tissue evidence="5">Ear skin</tissue>
    </source>
</reference>
<dbReference type="KEGG" id="cfr:102513367"/>
<dbReference type="FunFam" id="1.10.1620.10:FF:000001">
    <property type="entry name" value="60S ribosomal protein-like L39"/>
    <property type="match status" value="1"/>
</dbReference>
<dbReference type="GeneID" id="102513367"/>
<dbReference type="Pfam" id="PF00832">
    <property type="entry name" value="Ribosomal_L39"/>
    <property type="match status" value="1"/>
</dbReference>
<organism evidence="4 5">
    <name type="scientific">Camelus ferus</name>
    <name type="common">Wild bactrian camel</name>
    <name type="synonym">Camelus bactrianus ferus</name>
    <dbReference type="NCBI Taxonomy" id="419612"/>
    <lineage>
        <taxon>Eukaryota</taxon>
        <taxon>Metazoa</taxon>
        <taxon>Chordata</taxon>
        <taxon>Craniata</taxon>
        <taxon>Vertebrata</taxon>
        <taxon>Euteleostomi</taxon>
        <taxon>Mammalia</taxon>
        <taxon>Eutheria</taxon>
        <taxon>Laurasiatheria</taxon>
        <taxon>Artiodactyla</taxon>
        <taxon>Tylopoda</taxon>
        <taxon>Camelidae</taxon>
        <taxon>Camelus</taxon>
    </lineage>
</organism>
<name>A0A8B8TGI1_CAMFR</name>
<keyword evidence="3" id="KW-0687">Ribonucleoprotein</keyword>
<dbReference type="SUPFAM" id="SSF48662">
    <property type="entry name" value="Ribosomal protein L39e"/>
    <property type="match status" value="1"/>
</dbReference>
<dbReference type="GO" id="GO:0003735">
    <property type="term" value="F:structural constituent of ribosome"/>
    <property type="evidence" value="ECO:0007669"/>
    <property type="project" value="InterPro"/>
</dbReference>
<protein>
    <submittedName>
        <fullName evidence="5">60S ribosomal protein L39-like</fullName>
    </submittedName>
</protein>